<dbReference type="STRING" id="1915309.AXG55_02930"/>
<dbReference type="KEGG" id="saqi:AXG55_02930"/>
<name>A0A1L4CYB7_9BACT</name>
<gene>
    <name evidence="2" type="ORF">AXG55_02930</name>
</gene>
<feature type="signal peptide" evidence="1">
    <location>
        <begin position="1"/>
        <end position="22"/>
    </location>
</feature>
<dbReference type="RefSeq" id="WP_148696637.1">
    <property type="nucleotide sequence ID" value="NZ_CP017834.1"/>
</dbReference>
<dbReference type="AlphaFoldDB" id="A0A1L4CYB7"/>
<evidence type="ECO:0000313" key="2">
    <source>
        <dbReference type="EMBL" id="APJ02925.1"/>
    </source>
</evidence>
<organism evidence="2 3">
    <name type="scientific">Silvanigrella aquatica</name>
    <dbReference type="NCBI Taxonomy" id="1915309"/>
    <lineage>
        <taxon>Bacteria</taxon>
        <taxon>Pseudomonadati</taxon>
        <taxon>Bdellovibrionota</taxon>
        <taxon>Oligoflexia</taxon>
        <taxon>Silvanigrellales</taxon>
        <taxon>Silvanigrellaceae</taxon>
        <taxon>Silvanigrella</taxon>
    </lineage>
</organism>
<accession>A0A1L4CYB7</accession>
<keyword evidence="3" id="KW-1185">Reference proteome</keyword>
<protein>
    <submittedName>
        <fullName evidence="2">Uncharacterized protein</fullName>
    </submittedName>
</protein>
<evidence type="ECO:0000313" key="3">
    <source>
        <dbReference type="Proteomes" id="UP000184731"/>
    </source>
</evidence>
<reference evidence="2 3" key="1">
    <citation type="submission" date="2016-10" db="EMBL/GenBank/DDBJ databases">
        <title>Silvanigrella aquatica sp. nov., isolated from a freshwater lake located in the Black Forest, Germany, description of Silvanigrellaceae fam. nov., Silvanigrellales ord. nov., reclassification of the order Bdellovibrionales in the class Oligoflexia, reclassification of the families Bacteriovoracaceae and Halobacteriovoraceae in the new order Bacteriovoracales ord. nov., and reclassification of the family Pseudobacteriovoracaceae in the order Oligoflexiales.</title>
        <authorList>
            <person name="Hahn M.W."/>
            <person name="Schmidt J."/>
            <person name="Koll U."/>
            <person name="Rohde M."/>
            <person name="Verbag S."/>
            <person name="Pitt A."/>
            <person name="Nakai R."/>
            <person name="Naganuma T."/>
            <person name="Lang E."/>
        </authorList>
    </citation>
    <scope>NUCLEOTIDE SEQUENCE [LARGE SCALE GENOMIC DNA]</scope>
    <source>
        <strain evidence="2 3">MWH-Nonnen-W8red</strain>
    </source>
</reference>
<dbReference type="EMBL" id="CP017834">
    <property type="protein sequence ID" value="APJ02925.1"/>
    <property type="molecule type" value="Genomic_DNA"/>
</dbReference>
<keyword evidence="1" id="KW-0732">Signal</keyword>
<proteinExistence type="predicted"/>
<feature type="chain" id="PRO_5012227962" evidence="1">
    <location>
        <begin position="23"/>
        <end position="61"/>
    </location>
</feature>
<evidence type="ECO:0000256" key="1">
    <source>
        <dbReference type="SAM" id="SignalP"/>
    </source>
</evidence>
<dbReference type="Proteomes" id="UP000184731">
    <property type="component" value="Chromosome"/>
</dbReference>
<sequence length="61" mass="6736">MLKSLKVISLIISVMYCGLGHANGHQYKNIITNYEITSIHKSICKCISGSNPKKKCKGINL</sequence>